<evidence type="ECO:0000256" key="3">
    <source>
        <dbReference type="ARBA" id="ARBA00023274"/>
    </source>
</evidence>
<evidence type="ECO:0000313" key="6">
    <source>
        <dbReference type="EMBL" id="KKR42148.1"/>
    </source>
</evidence>
<dbReference type="PANTHER" id="PTHR14413">
    <property type="entry name" value="RIBOSOMAL PROTEIN L17"/>
    <property type="match status" value="1"/>
</dbReference>
<dbReference type="Pfam" id="PF01196">
    <property type="entry name" value="Ribosomal_L17"/>
    <property type="match status" value="1"/>
</dbReference>
<dbReference type="GO" id="GO:0003735">
    <property type="term" value="F:structural constituent of ribosome"/>
    <property type="evidence" value="ECO:0007669"/>
    <property type="project" value="InterPro"/>
</dbReference>
<dbReference type="Proteomes" id="UP000034881">
    <property type="component" value="Unassembled WGS sequence"/>
</dbReference>
<evidence type="ECO:0000256" key="1">
    <source>
        <dbReference type="ARBA" id="ARBA00008777"/>
    </source>
</evidence>
<keyword evidence="3" id="KW-0687">Ribonucleoprotein</keyword>
<dbReference type="GO" id="GO:0022625">
    <property type="term" value="C:cytosolic large ribosomal subunit"/>
    <property type="evidence" value="ECO:0007669"/>
    <property type="project" value="TreeGrafter"/>
</dbReference>
<evidence type="ECO:0000256" key="4">
    <source>
        <dbReference type="ARBA" id="ARBA00035494"/>
    </source>
</evidence>
<accession>A0A0G0QPX7</accession>
<dbReference type="AlphaFoldDB" id="A0A0G0QPX7"/>
<evidence type="ECO:0000256" key="5">
    <source>
        <dbReference type="SAM" id="MobiDB-lite"/>
    </source>
</evidence>
<dbReference type="PANTHER" id="PTHR14413:SF16">
    <property type="entry name" value="LARGE RIBOSOMAL SUBUNIT PROTEIN BL17M"/>
    <property type="match status" value="1"/>
</dbReference>
<sequence>MHSLIISGTILTSETKAKAVKGLIDKVINLAKNKKAENRFQSFLTDKTLQERLIGEIIPKLGTRTSGYTRTVRIGPRLGDQTTMVKMSLIGTEDLKPFDKMSSVKRPESSKKEVKKDTVELKQKISKPVKKTRITKNAKKGVIKS</sequence>
<evidence type="ECO:0000313" key="7">
    <source>
        <dbReference type="Proteomes" id="UP000034881"/>
    </source>
</evidence>
<protein>
    <recommendedName>
        <fullName evidence="4">50S ribosomal protein L17</fullName>
    </recommendedName>
</protein>
<comment type="caution">
    <text evidence="6">The sequence shown here is derived from an EMBL/GenBank/DDBJ whole genome shotgun (WGS) entry which is preliminary data.</text>
</comment>
<dbReference type="EMBL" id="LBYB01000004">
    <property type="protein sequence ID" value="KKR42148.1"/>
    <property type="molecule type" value="Genomic_DNA"/>
</dbReference>
<dbReference type="GO" id="GO:0006412">
    <property type="term" value="P:translation"/>
    <property type="evidence" value="ECO:0007669"/>
    <property type="project" value="InterPro"/>
</dbReference>
<proteinExistence type="inferred from homology"/>
<dbReference type="InterPro" id="IPR036373">
    <property type="entry name" value="Ribosomal_bL17_sf"/>
</dbReference>
<reference evidence="6 7" key="1">
    <citation type="journal article" date="2015" name="Nature">
        <title>rRNA introns, odd ribosomes, and small enigmatic genomes across a large radiation of phyla.</title>
        <authorList>
            <person name="Brown C.T."/>
            <person name="Hug L.A."/>
            <person name="Thomas B.C."/>
            <person name="Sharon I."/>
            <person name="Castelle C.J."/>
            <person name="Singh A."/>
            <person name="Wilkins M.J."/>
            <person name="Williams K.H."/>
            <person name="Banfield J.F."/>
        </authorList>
    </citation>
    <scope>NUCLEOTIDE SEQUENCE [LARGE SCALE GENOMIC DNA]</scope>
</reference>
<dbReference type="SUPFAM" id="SSF64263">
    <property type="entry name" value="Prokaryotic ribosomal protein L17"/>
    <property type="match status" value="1"/>
</dbReference>
<keyword evidence="2 6" id="KW-0689">Ribosomal protein</keyword>
<dbReference type="InterPro" id="IPR000456">
    <property type="entry name" value="Ribosomal_bL17"/>
</dbReference>
<organism evidence="6 7">
    <name type="scientific">Candidatus Daviesbacteria bacterium GW2011_GWC2_40_12</name>
    <dbReference type="NCBI Taxonomy" id="1618431"/>
    <lineage>
        <taxon>Bacteria</taxon>
        <taxon>Candidatus Daviesiibacteriota</taxon>
    </lineage>
</organism>
<dbReference type="Gene3D" id="3.90.1030.10">
    <property type="entry name" value="Ribosomal protein L17"/>
    <property type="match status" value="1"/>
</dbReference>
<feature type="compositionally biased region" description="Basic and acidic residues" evidence="5">
    <location>
        <begin position="105"/>
        <end position="121"/>
    </location>
</feature>
<feature type="region of interest" description="Disordered" evidence="5">
    <location>
        <begin position="100"/>
        <end position="121"/>
    </location>
</feature>
<evidence type="ECO:0000256" key="2">
    <source>
        <dbReference type="ARBA" id="ARBA00022980"/>
    </source>
</evidence>
<name>A0A0G0QPX7_9BACT</name>
<gene>
    <name evidence="6" type="ORF">UT77_C0004G0132</name>
</gene>
<comment type="similarity">
    <text evidence="1">Belongs to the bacterial ribosomal protein bL17 family.</text>
</comment>